<dbReference type="GO" id="GO:0016020">
    <property type="term" value="C:membrane"/>
    <property type="evidence" value="ECO:0007669"/>
    <property type="project" value="UniProtKB-SubCell"/>
</dbReference>
<feature type="transmembrane region" description="Helical" evidence="6">
    <location>
        <begin position="427"/>
        <end position="448"/>
    </location>
</feature>
<keyword evidence="5 6" id="KW-0472">Membrane</keyword>
<feature type="transmembrane region" description="Helical" evidence="6">
    <location>
        <begin position="144"/>
        <end position="166"/>
    </location>
</feature>
<feature type="transmembrane region" description="Helical" evidence="6">
    <location>
        <begin position="252"/>
        <end position="277"/>
    </location>
</feature>
<dbReference type="InterPro" id="IPR011701">
    <property type="entry name" value="MFS"/>
</dbReference>
<organism evidence="8 9">
    <name type="scientific">Qipengyuania aquimaris</name>
    <dbReference type="NCBI Taxonomy" id="255984"/>
    <lineage>
        <taxon>Bacteria</taxon>
        <taxon>Pseudomonadati</taxon>
        <taxon>Pseudomonadota</taxon>
        <taxon>Alphaproteobacteria</taxon>
        <taxon>Sphingomonadales</taxon>
        <taxon>Erythrobacteraceae</taxon>
        <taxon>Qipengyuania</taxon>
    </lineage>
</organism>
<evidence type="ECO:0000256" key="4">
    <source>
        <dbReference type="ARBA" id="ARBA00022989"/>
    </source>
</evidence>
<dbReference type="Pfam" id="PF07690">
    <property type="entry name" value="MFS_1"/>
    <property type="match status" value="1"/>
</dbReference>
<feature type="transmembrane region" description="Helical" evidence="6">
    <location>
        <begin position="14"/>
        <end position="32"/>
    </location>
</feature>
<accession>A0A6I4TP56</accession>
<feature type="domain" description="Major facilitator superfamily (MFS) profile" evidence="7">
    <location>
        <begin position="18"/>
        <end position="522"/>
    </location>
</feature>
<dbReference type="PROSITE" id="PS50850">
    <property type="entry name" value="MFS"/>
    <property type="match status" value="1"/>
</dbReference>
<proteinExistence type="predicted"/>
<feature type="transmembrane region" description="Helical" evidence="6">
    <location>
        <begin position="186"/>
        <end position="205"/>
    </location>
</feature>
<feature type="transmembrane region" description="Helical" evidence="6">
    <location>
        <begin position="402"/>
        <end position="421"/>
    </location>
</feature>
<dbReference type="AlphaFoldDB" id="A0A6I4TP56"/>
<keyword evidence="9" id="KW-1185">Reference proteome</keyword>
<keyword evidence="3 6" id="KW-0812">Transmembrane</keyword>
<dbReference type="SUPFAM" id="SSF103473">
    <property type="entry name" value="MFS general substrate transporter"/>
    <property type="match status" value="2"/>
</dbReference>
<dbReference type="OrthoDB" id="7400989at2"/>
<protein>
    <submittedName>
        <fullName evidence="8">MFS transporter</fullName>
    </submittedName>
</protein>
<sequence length="536" mass="56040">MGASPQPDAKVPAYSWYALGVLVLVYVLNFIDRQILSILANDIKADLGVEDDYLGFLYGTAFAVFYALFGIPLGKLADSWKRVRLMTIGLALWSTMTALSGFAKNAGALTAARVGVGVGEATASPSAYSLISDWFPARLRATALAIYSSGLYIGGGISLLIGGLVVENWNEAYPDGGPLGLVGWQAAFLSVGIPGLLLALWVLTLREPVRGEIDGLPTPENPHPFRGFFQELFQVIPPFTLLGAFQRGIGAFAINVAGLVAFAVLAVFLTSITPGASAYLSDAVGLTAAGVPVSDQWLFLGVGYYAVFSWATALYTRDLPTFRLTWGSPAFLSVVLGYGTVAFMAYAASYWGAPYAERVLGADKTDLGWFLGAPSAVAGFLGVILGGRMADYLLEKFQNGRVMVILFGLVASLPPIIVAYTTDSLTVFYVASFFAQMTGASALGAAAASSQALVLPRMRGMATAIFFLSTTLIGLGIGPFLAGYVSAVSPGGLSTGMLTTLVAAPFGFVLLLAALKLVPAAGASVLERARAAGESV</sequence>
<gene>
    <name evidence="8" type="ORF">GRI34_11640</name>
</gene>
<evidence type="ECO:0000259" key="7">
    <source>
        <dbReference type="PROSITE" id="PS50850"/>
    </source>
</evidence>
<dbReference type="InterPro" id="IPR020846">
    <property type="entry name" value="MFS_dom"/>
</dbReference>
<keyword evidence="4 6" id="KW-1133">Transmembrane helix</keyword>
<evidence type="ECO:0000256" key="3">
    <source>
        <dbReference type="ARBA" id="ARBA00022692"/>
    </source>
</evidence>
<evidence type="ECO:0000313" key="9">
    <source>
        <dbReference type="Proteomes" id="UP000432727"/>
    </source>
</evidence>
<keyword evidence="2" id="KW-0813">Transport</keyword>
<evidence type="ECO:0000256" key="1">
    <source>
        <dbReference type="ARBA" id="ARBA00004141"/>
    </source>
</evidence>
<dbReference type="PANTHER" id="PTHR23505:SF79">
    <property type="entry name" value="PROTEIN SPINSTER"/>
    <property type="match status" value="1"/>
</dbReference>
<dbReference type="PANTHER" id="PTHR23505">
    <property type="entry name" value="SPINSTER"/>
    <property type="match status" value="1"/>
</dbReference>
<dbReference type="EMBL" id="WTYI01000001">
    <property type="protein sequence ID" value="MXO97069.1"/>
    <property type="molecule type" value="Genomic_DNA"/>
</dbReference>
<reference evidence="8 9" key="1">
    <citation type="submission" date="2019-12" db="EMBL/GenBank/DDBJ databases">
        <title>Genomic-based taxomic classification of the family Erythrobacteraceae.</title>
        <authorList>
            <person name="Xu L."/>
        </authorList>
    </citation>
    <scope>NUCLEOTIDE SEQUENCE [LARGE SCALE GENOMIC DNA]</scope>
    <source>
        <strain evidence="8 9">JCM 12189</strain>
    </source>
</reference>
<feature type="transmembrane region" description="Helical" evidence="6">
    <location>
        <begin position="297"/>
        <end position="316"/>
    </location>
</feature>
<feature type="transmembrane region" description="Helical" evidence="6">
    <location>
        <begin position="328"/>
        <end position="347"/>
    </location>
</feature>
<dbReference type="Proteomes" id="UP000432727">
    <property type="component" value="Unassembled WGS sequence"/>
</dbReference>
<evidence type="ECO:0000313" key="8">
    <source>
        <dbReference type="EMBL" id="MXO97069.1"/>
    </source>
</evidence>
<evidence type="ECO:0000256" key="2">
    <source>
        <dbReference type="ARBA" id="ARBA00022448"/>
    </source>
</evidence>
<evidence type="ECO:0000256" key="6">
    <source>
        <dbReference type="SAM" id="Phobius"/>
    </source>
</evidence>
<feature type="transmembrane region" description="Helical" evidence="6">
    <location>
        <begin position="53"/>
        <end position="73"/>
    </location>
</feature>
<comment type="caution">
    <text evidence="8">The sequence shown here is derived from an EMBL/GenBank/DDBJ whole genome shotgun (WGS) entry which is preliminary data.</text>
</comment>
<feature type="transmembrane region" description="Helical" evidence="6">
    <location>
        <begin position="497"/>
        <end position="518"/>
    </location>
</feature>
<feature type="transmembrane region" description="Helical" evidence="6">
    <location>
        <begin position="460"/>
        <end position="485"/>
    </location>
</feature>
<dbReference type="GO" id="GO:0022857">
    <property type="term" value="F:transmembrane transporter activity"/>
    <property type="evidence" value="ECO:0007669"/>
    <property type="project" value="InterPro"/>
</dbReference>
<evidence type="ECO:0000256" key="5">
    <source>
        <dbReference type="ARBA" id="ARBA00023136"/>
    </source>
</evidence>
<feature type="transmembrane region" description="Helical" evidence="6">
    <location>
        <begin position="367"/>
        <end position="390"/>
    </location>
</feature>
<dbReference type="Gene3D" id="1.20.1250.20">
    <property type="entry name" value="MFS general substrate transporter like domains"/>
    <property type="match status" value="2"/>
</dbReference>
<comment type="subcellular location">
    <subcellularLocation>
        <location evidence="1">Membrane</location>
        <topology evidence="1">Multi-pass membrane protein</topology>
    </subcellularLocation>
</comment>
<dbReference type="InterPro" id="IPR044770">
    <property type="entry name" value="MFS_spinster-like"/>
</dbReference>
<name>A0A6I4TP56_9SPHN</name>
<dbReference type="InterPro" id="IPR036259">
    <property type="entry name" value="MFS_trans_sf"/>
</dbReference>